<sequence length="179" mass="20483">MEGGGGTVCLSPVEEMITKLAGEIKRGFSVSEANQAGINEMCEALENKFDLLAKRTQLLEESMESLQEEVALIKADMWKWKDCEQDLRNKLERIENAARRNNLRILNIPDGEEGNDIKTYCASLIKNSLQLEESKREIVADTQRVHRDPFRRDPARKKPLKILINFLTYALKEISCCRL</sequence>
<name>A0AAV7LEV7_PLEWA</name>
<dbReference type="InterPro" id="IPR004244">
    <property type="entry name" value="Transposase_22"/>
</dbReference>
<evidence type="ECO:0000313" key="3">
    <source>
        <dbReference type="Proteomes" id="UP001066276"/>
    </source>
</evidence>
<accession>A0AAV7LEV7</accession>
<dbReference type="AlphaFoldDB" id="A0AAV7LEV7"/>
<protein>
    <submittedName>
        <fullName evidence="2">Uncharacterized protein</fullName>
    </submittedName>
</protein>
<dbReference type="Proteomes" id="UP001066276">
    <property type="component" value="Chromosome 11"/>
</dbReference>
<keyword evidence="3" id="KW-1185">Reference proteome</keyword>
<dbReference type="PANTHER" id="PTHR11505">
    <property type="entry name" value="L1 TRANSPOSABLE ELEMENT-RELATED"/>
    <property type="match status" value="1"/>
</dbReference>
<evidence type="ECO:0000313" key="2">
    <source>
        <dbReference type="EMBL" id="KAJ1088990.1"/>
    </source>
</evidence>
<proteinExistence type="predicted"/>
<gene>
    <name evidence="2" type="ORF">NDU88_002144</name>
</gene>
<keyword evidence="1" id="KW-0175">Coiled coil</keyword>
<comment type="caution">
    <text evidence="2">The sequence shown here is derived from an EMBL/GenBank/DDBJ whole genome shotgun (WGS) entry which is preliminary data.</text>
</comment>
<organism evidence="2 3">
    <name type="scientific">Pleurodeles waltl</name>
    <name type="common">Iberian ribbed newt</name>
    <dbReference type="NCBI Taxonomy" id="8319"/>
    <lineage>
        <taxon>Eukaryota</taxon>
        <taxon>Metazoa</taxon>
        <taxon>Chordata</taxon>
        <taxon>Craniata</taxon>
        <taxon>Vertebrata</taxon>
        <taxon>Euteleostomi</taxon>
        <taxon>Amphibia</taxon>
        <taxon>Batrachia</taxon>
        <taxon>Caudata</taxon>
        <taxon>Salamandroidea</taxon>
        <taxon>Salamandridae</taxon>
        <taxon>Pleurodelinae</taxon>
        <taxon>Pleurodeles</taxon>
    </lineage>
</organism>
<feature type="coiled-coil region" evidence="1">
    <location>
        <begin position="42"/>
        <end position="104"/>
    </location>
</feature>
<reference evidence="2" key="1">
    <citation type="journal article" date="2022" name="bioRxiv">
        <title>Sequencing and chromosome-scale assembly of the giantPleurodeles waltlgenome.</title>
        <authorList>
            <person name="Brown T."/>
            <person name="Elewa A."/>
            <person name="Iarovenko S."/>
            <person name="Subramanian E."/>
            <person name="Araus A.J."/>
            <person name="Petzold A."/>
            <person name="Susuki M."/>
            <person name="Suzuki K.-i.T."/>
            <person name="Hayashi T."/>
            <person name="Toyoda A."/>
            <person name="Oliveira C."/>
            <person name="Osipova E."/>
            <person name="Leigh N.D."/>
            <person name="Simon A."/>
            <person name="Yun M.H."/>
        </authorList>
    </citation>
    <scope>NUCLEOTIDE SEQUENCE</scope>
    <source>
        <strain evidence="2">20211129_DDA</strain>
        <tissue evidence="2">Liver</tissue>
    </source>
</reference>
<dbReference type="EMBL" id="JANPWB010000015">
    <property type="protein sequence ID" value="KAJ1088990.1"/>
    <property type="molecule type" value="Genomic_DNA"/>
</dbReference>
<dbReference type="Gene3D" id="3.30.70.1820">
    <property type="entry name" value="L1 transposable element, RRM domain"/>
    <property type="match status" value="1"/>
</dbReference>
<evidence type="ECO:0000256" key="1">
    <source>
        <dbReference type="SAM" id="Coils"/>
    </source>
</evidence>